<dbReference type="Proteomes" id="UP000229498">
    <property type="component" value="Unassembled WGS sequence"/>
</dbReference>
<protein>
    <submittedName>
        <fullName evidence="1">Uncharacterized protein</fullName>
    </submittedName>
</protein>
<evidence type="ECO:0000313" key="1">
    <source>
        <dbReference type="EMBL" id="PJK29939.1"/>
    </source>
</evidence>
<organism evidence="1 2">
    <name type="scientific">Minwuia thermotolerans</name>
    <dbReference type="NCBI Taxonomy" id="2056226"/>
    <lineage>
        <taxon>Bacteria</taxon>
        <taxon>Pseudomonadati</taxon>
        <taxon>Pseudomonadota</taxon>
        <taxon>Alphaproteobacteria</taxon>
        <taxon>Minwuiales</taxon>
        <taxon>Minwuiaceae</taxon>
        <taxon>Minwuia</taxon>
    </lineage>
</organism>
<accession>A0A2M9G2J1</accession>
<dbReference type="EMBL" id="PHIG01000031">
    <property type="protein sequence ID" value="PJK29939.1"/>
    <property type="molecule type" value="Genomic_DNA"/>
</dbReference>
<dbReference type="RefSeq" id="WP_109793214.1">
    <property type="nucleotide sequence ID" value="NZ_PHIG01000031.1"/>
</dbReference>
<dbReference type="AlphaFoldDB" id="A0A2M9G2J1"/>
<gene>
    <name evidence="1" type="ORF">CVT23_09225</name>
</gene>
<proteinExistence type="predicted"/>
<reference evidence="1 2" key="1">
    <citation type="submission" date="2017-11" db="EMBL/GenBank/DDBJ databases">
        <title>Draft genome sequence of Rhizobiales bacterium SY3-13.</title>
        <authorList>
            <person name="Sun C."/>
        </authorList>
    </citation>
    <scope>NUCLEOTIDE SEQUENCE [LARGE SCALE GENOMIC DNA]</scope>
    <source>
        <strain evidence="1 2">SY3-13</strain>
    </source>
</reference>
<comment type="caution">
    <text evidence="1">The sequence shown here is derived from an EMBL/GenBank/DDBJ whole genome shotgun (WGS) entry which is preliminary data.</text>
</comment>
<name>A0A2M9G2J1_9PROT</name>
<sequence>MSEAAEGSRPILVDLGNGLSVVTRRASTEVVAQILLEVADNHPFSGSAWGGAPARFQAFCSCLGYVLISEWRGVCPDDPERRNGGMMAEEPAFATILLSDGSRALRYLHALGFDLSTLPDWILPRPEGWD</sequence>
<keyword evidence="2" id="KW-1185">Reference proteome</keyword>
<evidence type="ECO:0000313" key="2">
    <source>
        <dbReference type="Proteomes" id="UP000229498"/>
    </source>
</evidence>